<evidence type="ECO:0000313" key="3">
    <source>
        <dbReference type="Proteomes" id="UP000199666"/>
    </source>
</evidence>
<evidence type="ECO:0008006" key="4">
    <source>
        <dbReference type="Google" id="ProtNLM"/>
    </source>
</evidence>
<feature type="transmembrane region" description="Helical" evidence="1">
    <location>
        <begin position="7"/>
        <end position="23"/>
    </location>
</feature>
<dbReference type="Proteomes" id="UP000199666">
    <property type="component" value="Unassembled WGS sequence"/>
</dbReference>
<evidence type="ECO:0000256" key="1">
    <source>
        <dbReference type="SAM" id="Phobius"/>
    </source>
</evidence>
<keyword evidence="3" id="KW-1185">Reference proteome</keyword>
<sequence>MNKITTTIGILLVGMIGMSYLYFSELKQSTNANDFSLNAISANAGIVYSFDHDKSFYEILSGQDLLQRILGTTKSSQLKSLKDNLFNKPKLADLLDGQKIYIGFIPNSTNQIDFLICTQVKQELDLQQFLTNPTLKALNPVPMMGLYKLTFADTNSVYIGVKDKLVAISNAAEQVQKAIGTKTNKNSGFATYMKANSGYNKNSLANLYLNFDVLPKFLKNILNNNGGGELAVLHQQRSYATLSYNFSKEKLLFNGNTELGNTNSYFSLFTHLPSQKITIDNILPQKTANYTTYAVTDYKNWHIDLLKWLEAQKGSERILKIKENISNKYGLDLEKIFPIYFKNQFITFQLSTGEKFGGIALSNGDKVGQLLLDLSTEYAPDIKVFREANIPYTYFGEPFKKFEKPFYTIIDNYLVMANYPSSIQVFLNNYRNNDLLINDQGYQHFNDQLSSATISFYINNKNSNTIFRRNLKPSYYKQYQASDGFNTFEAFSYQLSGDKGKFLSNVLLLNKQEEVTDTVQIGN</sequence>
<protein>
    <recommendedName>
        <fullName evidence="4">DUF3352 domain-containing protein</fullName>
    </recommendedName>
</protein>
<name>A0A1I2UJE3_9SPHI</name>
<dbReference type="OrthoDB" id="1093345at2"/>
<evidence type="ECO:0000313" key="2">
    <source>
        <dbReference type="EMBL" id="SFG77150.1"/>
    </source>
</evidence>
<organism evidence="2 3">
    <name type="scientific">Pedobacter insulae</name>
    <dbReference type="NCBI Taxonomy" id="414048"/>
    <lineage>
        <taxon>Bacteria</taxon>
        <taxon>Pseudomonadati</taxon>
        <taxon>Bacteroidota</taxon>
        <taxon>Sphingobacteriia</taxon>
        <taxon>Sphingobacteriales</taxon>
        <taxon>Sphingobacteriaceae</taxon>
        <taxon>Pedobacter</taxon>
    </lineage>
</organism>
<dbReference type="STRING" id="414048.SAMN04489864_102195"/>
<accession>A0A1I2UJE3</accession>
<dbReference type="EMBL" id="FOPP01000002">
    <property type="protein sequence ID" value="SFG77150.1"/>
    <property type="molecule type" value="Genomic_DNA"/>
</dbReference>
<dbReference type="AlphaFoldDB" id="A0A1I2UJE3"/>
<proteinExistence type="predicted"/>
<dbReference type="RefSeq" id="WP_090992254.1">
    <property type="nucleotide sequence ID" value="NZ_FOPP01000002.1"/>
</dbReference>
<reference evidence="2 3" key="1">
    <citation type="submission" date="2016-10" db="EMBL/GenBank/DDBJ databases">
        <authorList>
            <person name="de Groot N.N."/>
        </authorList>
    </citation>
    <scope>NUCLEOTIDE SEQUENCE [LARGE SCALE GENOMIC DNA]</scope>
    <source>
        <strain evidence="2 3">DSM 18684</strain>
    </source>
</reference>
<keyword evidence="1" id="KW-1133">Transmembrane helix</keyword>
<keyword evidence="1" id="KW-0472">Membrane</keyword>
<gene>
    <name evidence="2" type="ORF">SAMN04489864_102195</name>
</gene>
<keyword evidence="1" id="KW-0812">Transmembrane</keyword>